<feature type="transmembrane region" description="Helical" evidence="1">
    <location>
        <begin position="241"/>
        <end position="260"/>
    </location>
</feature>
<dbReference type="CDD" id="cd01949">
    <property type="entry name" value="GGDEF"/>
    <property type="match status" value="1"/>
</dbReference>
<dbReference type="GO" id="GO:1902201">
    <property type="term" value="P:negative regulation of bacterial-type flagellum-dependent cell motility"/>
    <property type="evidence" value="ECO:0007669"/>
    <property type="project" value="TreeGrafter"/>
</dbReference>
<keyword evidence="1" id="KW-0812">Transmembrane</keyword>
<dbReference type="NCBIfam" id="TIGR00254">
    <property type="entry name" value="GGDEF"/>
    <property type="match status" value="1"/>
</dbReference>
<feature type="transmembrane region" description="Helical" evidence="1">
    <location>
        <begin position="180"/>
        <end position="201"/>
    </location>
</feature>
<dbReference type="OrthoDB" id="23692at2"/>
<name>A0A172RYH3_9ACTN</name>
<reference evidence="4" key="1">
    <citation type="submission" date="2016-10" db="EMBL/GenBank/DDBJ databases">
        <authorList>
            <person name="Varghese N."/>
        </authorList>
    </citation>
    <scope>NUCLEOTIDE SEQUENCE [LARGE SCALE GENOMIC DNA]</scope>
    <source>
        <strain evidence="4">DSM 21843</strain>
    </source>
</reference>
<dbReference type="Gene3D" id="3.30.70.270">
    <property type="match status" value="1"/>
</dbReference>
<sequence>MTATTRSYRIRVQAIVVFLAICVLTVLSLAASSDYIHDADVESVQTSFARGWTDEGGNLVDLSMLGDAELSDDDNLMLHNRLPYELDPGSELIFCSCNTNFIVYVNGEEVYSFQPERSPLVGHNYGYAFHFIDLPSSDAGAEVDIYVSGMYADNSSEFKAMEISSANDYVHRHFLRGVPLGLICLGVVFLGAILIAVHFYLRKINRITYNLASLGFFSVVVGVWSGMHTLIPYLYGGSIQLWRVIDCYSLIFAPYLLVAFADSLMVKRGKRYVWASFAVAMTLAVAAFVLNLADIVDIHYTMRVVRVVMFLQAGLAIYMIGSTVRFQLKSGSYVRNYSVVNALIFFIATGIVDLISYVYVRFSFYTPGMFASLGLLIALIIVYMNIGKIVKSDAVSASQIDEIRNLAVTDALTGVGNVRAWNNAKEELQNMFESGLLEDAAVCMLDVNNLKNVNDTLGHEAGDRYICVAAGCINRTFGKFGGCYRKGGDEFTAVICTSDPAADFRECLVGLNELLDEFNAGEGSPLPMRIAVGSASVKEHGSFEVAEIVADESMYAHKSSMKDARPA</sequence>
<dbReference type="Proteomes" id="UP000182975">
    <property type="component" value="Unassembled WGS sequence"/>
</dbReference>
<dbReference type="GO" id="GO:0005886">
    <property type="term" value="C:plasma membrane"/>
    <property type="evidence" value="ECO:0007669"/>
    <property type="project" value="TreeGrafter"/>
</dbReference>
<dbReference type="Pfam" id="PF00990">
    <property type="entry name" value="GGDEF"/>
    <property type="match status" value="1"/>
</dbReference>
<feature type="domain" description="GGDEF" evidence="2">
    <location>
        <begin position="438"/>
        <end position="567"/>
    </location>
</feature>
<dbReference type="PROSITE" id="PS50887">
    <property type="entry name" value="GGDEF"/>
    <property type="match status" value="1"/>
</dbReference>
<accession>A0A172RYH3</accession>
<evidence type="ECO:0000256" key="1">
    <source>
        <dbReference type="SAM" id="Phobius"/>
    </source>
</evidence>
<dbReference type="RefSeq" id="WP_066662727.1">
    <property type="nucleotide sequence ID" value="NZ_CP011402.1"/>
</dbReference>
<keyword evidence="1" id="KW-1133">Transmembrane helix</keyword>
<dbReference type="SMART" id="SM00267">
    <property type="entry name" value="GGDEF"/>
    <property type="match status" value="1"/>
</dbReference>
<gene>
    <name evidence="3" type="ORF">SAMN02910314_01146</name>
</gene>
<dbReference type="EMBL" id="FOEC01000006">
    <property type="protein sequence ID" value="SEO77092.1"/>
    <property type="molecule type" value="Genomic_DNA"/>
</dbReference>
<dbReference type="PANTHER" id="PTHR45138">
    <property type="entry name" value="REGULATORY COMPONENTS OF SENSORY TRANSDUCTION SYSTEM"/>
    <property type="match status" value="1"/>
</dbReference>
<dbReference type="InterPro" id="IPR000160">
    <property type="entry name" value="GGDEF_dom"/>
</dbReference>
<dbReference type="InterPro" id="IPR050469">
    <property type="entry name" value="Diguanylate_Cyclase"/>
</dbReference>
<protein>
    <submittedName>
        <fullName evidence="3">Diguanylate cyclase (GGDEF) domain-containing protein</fullName>
    </submittedName>
</protein>
<feature type="transmembrane region" description="Helical" evidence="1">
    <location>
        <begin position="338"/>
        <end position="359"/>
    </location>
</feature>
<dbReference type="PANTHER" id="PTHR45138:SF9">
    <property type="entry name" value="DIGUANYLATE CYCLASE DGCM-RELATED"/>
    <property type="match status" value="1"/>
</dbReference>
<dbReference type="GO" id="GO:0043709">
    <property type="term" value="P:cell adhesion involved in single-species biofilm formation"/>
    <property type="evidence" value="ECO:0007669"/>
    <property type="project" value="TreeGrafter"/>
</dbReference>
<organism evidence="3 4">
    <name type="scientific">Denitrobacterium detoxificans</name>
    <dbReference type="NCBI Taxonomy" id="79604"/>
    <lineage>
        <taxon>Bacteria</taxon>
        <taxon>Bacillati</taxon>
        <taxon>Actinomycetota</taxon>
        <taxon>Coriobacteriia</taxon>
        <taxon>Eggerthellales</taxon>
        <taxon>Eggerthellaceae</taxon>
        <taxon>Denitrobacterium</taxon>
    </lineage>
</organism>
<keyword evidence="4" id="KW-1185">Reference proteome</keyword>
<keyword evidence="1" id="KW-0472">Membrane</keyword>
<feature type="transmembrane region" description="Helical" evidence="1">
    <location>
        <begin position="365"/>
        <end position="386"/>
    </location>
</feature>
<dbReference type="InterPro" id="IPR029787">
    <property type="entry name" value="Nucleotide_cyclase"/>
</dbReference>
<dbReference type="SUPFAM" id="SSF55073">
    <property type="entry name" value="Nucleotide cyclase"/>
    <property type="match status" value="1"/>
</dbReference>
<evidence type="ECO:0000313" key="3">
    <source>
        <dbReference type="EMBL" id="SEO77092.1"/>
    </source>
</evidence>
<dbReference type="GO" id="GO:0052621">
    <property type="term" value="F:diguanylate cyclase activity"/>
    <property type="evidence" value="ECO:0007669"/>
    <property type="project" value="TreeGrafter"/>
</dbReference>
<feature type="transmembrane region" description="Helical" evidence="1">
    <location>
        <begin position="272"/>
        <end position="292"/>
    </location>
</feature>
<dbReference type="InterPro" id="IPR043128">
    <property type="entry name" value="Rev_trsase/Diguanyl_cyclase"/>
</dbReference>
<feature type="transmembrane region" description="Helical" evidence="1">
    <location>
        <begin position="213"/>
        <end position="235"/>
    </location>
</feature>
<dbReference type="STRING" id="79604.AAY81_06190"/>
<proteinExistence type="predicted"/>
<dbReference type="KEGG" id="ddt:AAY81_06190"/>
<dbReference type="AlphaFoldDB" id="A0A172RYH3"/>
<evidence type="ECO:0000259" key="2">
    <source>
        <dbReference type="PROSITE" id="PS50887"/>
    </source>
</evidence>
<evidence type="ECO:0000313" key="4">
    <source>
        <dbReference type="Proteomes" id="UP000182975"/>
    </source>
</evidence>
<feature type="transmembrane region" description="Helical" evidence="1">
    <location>
        <begin position="304"/>
        <end position="326"/>
    </location>
</feature>